<proteinExistence type="predicted"/>
<feature type="domain" description="Heme NO-binding" evidence="1">
    <location>
        <begin position="2"/>
        <end position="158"/>
    </location>
</feature>
<evidence type="ECO:0000259" key="1">
    <source>
        <dbReference type="Pfam" id="PF07700"/>
    </source>
</evidence>
<dbReference type="Proteomes" id="UP001300672">
    <property type="component" value="Chromosome"/>
</dbReference>
<organism evidence="2">
    <name type="scientific">Candidatus Thiocaldithrix dubininis</name>
    <dbReference type="NCBI Taxonomy" id="3080823"/>
    <lineage>
        <taxon>Bacteria</taxon>
        <taxon>Pseudomonadati</taxon>
        <taxon>Pseudomonadota</taxon>
        <taxon>Gammaproteobacteria</taxon>
        <taxon>Thiotrichales</taxon>
        <taxon>Thiotrichaceae</taxon>
        <taxon>Candidatus Thiocaldithrix</taxon>
    </lineage>
</organism>
<dbReference type="KEGG" id="tdu:QJT80_01485"/>
<gene>
    <name evidence="2" type="ORF">QJT80_01485</name>
</gene>
<dbReference type="EMBL" id="CP124755">
    <property type="protein sequence ID" value="WGZ91155.1"/>
    <property type="molecule type" value="Genomic_DNA"/>
</dbReference>
<dbReference type="InterPro" id="IPR011644">
    <property type="entry name" value="Heme_NO-bd"/>
</dbReference>
<dbReference type="AlphaFoldDB" id="A0AA95KIJ2"/>
<dbReference type="SUPFAM" id="SSF111126">
    <property type="entry name" value="Ligand-binding domain in the NO signalling and Golgi transport"/>
    <property type="match status" value="1"/>
</dbReference>
<protein>
    <submittedName>
        <fullName evidence="2">Heme NO-binding domain-containing protein</fullName>
    </submittedName>
</protein>
<accession>A0AA95KIJ2</accession>
<dbReference type="GO" id="GO:0020037">
    <property type="term" value="F:heme binding"/>
    <property type="evidence" value="ECO:0007669"/>
    <property type="project" value="InterPro"/>
</dbReference>
<dbReference type="InterPro" id="IPR024096">
    <property type="entry name" value="NO_sig/Golgi_transp_ligand-bd"/>
</dbReference>
<dbReference type="Gene3D" id="3.90.1520.10">
    <property type="entry name" value="H-NOX domain"/>
    <property type="match status" value="1"/>
</dbReference>
<name>A0AA95KIJ2_9GAMM</name>
<evidence type="ECO:0000313" key="2">
    <source>
        <dbReference type="EMBL" id="WGZ91155.1"/>
    </source>
</evidence>
<reference evidence="2" key="2">
    <citation type="submission" date="2023-04" db="EMBL/GenBank/DDBJ databases">
        <authorList>
            <person name="Beletskiy A.V."/>
            <person name="Mardanov A.V."/>
            <person name="Ravin N.V."/>
        </authorList>
    </citation>
    <scope>NUCLEOTIDE SEQUENCE</scope>
    <source>
        <strain evidence="2">GKL-01</strain>
    </source>
</reference>
<reference evidence="2" key="1">
    <citation type="journal article" date="2023" name="Int. J. Mol. Sci.">
        <title>Metagenomics Revealed a New Genus 'Candidatus Thiocaldithrix dubininis' gen. nov., sp. nov. and a New Species 'Candidatus Thiothrix putei' sp. nov. in the Family Thiotrichaceae, Some Members of Which Have Traits of Both Na+- and H+-Motive Energetics.</title>
        <authorList>
            <person name="Ravin N.V."/>
            <person name="Muntyan M.S."/>
            <person name="Smolyakov D.D."/>
            <person name="Rudenko T.S."/>
            <person name="Beletsky A.V."/>
            <person name="Mardanov A.V."/>
            <person name="Grabovich M.Y."/>
        </authorList>
    </citation>
    <scope>NUCLEOTIDE SEQUENCE</scope>
    <source>
        <strain evidence="2">GKL-01</strain>
    </source>
</reference>
<dbReference type="Pfam" id="PF07700">
    <property type="entry name" value="HNOB"/>
    <property type="match status" value="1"/>
</dbReference>
<sequence length="197" mass="22804">MKGIFFTEFLHMVEAQYSVNMVDDIIEAADLPSKGAYTIVGAYSDEEMVSLMQCYAEITQLSIPDILKAFGRHLFKRLFPIFLRQQRHLLIQDPFTLFENLDHYVRFEVFKLYPDDERPSFKTQRVDNYTLLVDYTSPAPLIYAIYGVLEAGLQHFGHTDATILLQDLSINKTTHAIFTIKLKQPNNSEHYDTAIRS</sequence>
<dbReference type="InterPro" id="IPR038158">
    <property type="entry name" value="H-NOX_domain_sf"/>
</dbReference>